<organism evidence="5 6">
    <name type="scientific">Winogradskyella alexanderae</name>
    <dbReference type="NCBI Taxonomy" id="2877123"/>
    <lineage>
        <taxon>Bacteria</taxon>
        <taxon>Pseudomonadati</taxon>
        <taxon>Bacteroidota</taxon>
        <taxon>Flavobacteriia</taxon>
        <taxon>Flavobacteriales</taxon>
        <taxon>Flavobacteriaceae</taxon>
        <taxon>Winogradskyella</taxon>
    </lineage>
</organism>
<keyword evidence="1" id="KW-0805">Transcription regulation</keyword>
<dbReference type="PRINTS" id="PR00598">
    <property type="entry name" value="HTHMARR"/>
</dbReference>
<dbReference type="InterPro" id="IPR000835">
    <property type="entry name" value="HTH_MarR-typ"/>
</dbReference>
<comment type="caution">
    <text evidence="5">The sequence shown here is derived from an EMBL/GenBank/DDBJ whole genome shotgun (WGS) entry which is preliminary data.</text>
</comment>
<reference evidence="6" key="1">
    <citation type="submission" date="2023-07" db="EMBL/GenBank/DDBJ databases">
        <authorList>
            <person name="Yue Y."/>
        </authorList>
    </citation>
    <scope>NUCLEOTIDE SEQUENCE [LARGE SCALE GENOMIC DNA]</scope>
    <source>
        <strain evidence="6">D23</strain>
    </source>
</reference>
<keyword evidence="6" id="KW-1185">Reference proteome</keyword>
<dbReference type="PROSITE" id="PS01117">
    <property type="entry name" value="HTH_MARR_1"/>
    <property type="match status" value="1"/>
</dbReference>
<dbReference type="EMBL" id="JAIUJR010000003">
    <property type="protein sequence ID" value="MCA0132184.1"/>
    <property type="molecule type" value="Genomic_DNA"/>
</dbReference>
<dbReference type="InterPro" id="IPR036388">
    <property type="entry name" value="WH-like_DNA-bd_sf"/>
</dbReference>
<gene>
    <name evidence="5" type="ORF">LBU54_06275</name>
</gene>
<keyword evidence="2" id="KW-0238">DNA-binding</keyword>
<feature type="domain" description="HTH marR-type" evidence="4">
    <location>
        <begin position="3"/>
        <end position="135"/>
    </location>
</feature>
<evidence type="ECO:0000256" key="1">
    <source>
        <dbReference type="ARBA" id="ARBA00023015"/>
    </source>
</evidence>
<dbReference type="InterPro" id="IPR023187">
    <property type="entry name" value="Tscrpt_reg_MarR-type_CS"/>
</dbReference>
<dbReference type="Proteomes" id="UP001198901">
    <property type="component" value="Unassembled WGS sequence"/>
</dbReference>
<dbReference type="SMART" id="SM00347">
    <property type="entry name" value="HTH_MARR"/>
    <property type="match status" value="1"/>
</dbReference>
<dbReference type="Gene3D" id="1.10.10.10">
    <property type="entry name" value="Winged helix-like DNA-binding domain superfamily/Winged helix DNA-binding domain"/>
    <property type="match status" value="1"/>
</dbReference>
<dbReference type="RefSeq" id="WP_224527353.1">
    <property type="nucleotide sequence ID" value="NZ_JAIUJR010000003.1"/>
</dbReference>
<evidence type="ECO:0000313" key="5">
    <source>
        <dbReference type="EMBL" id="MCA0132184.1"/>
    </source>
</evidence>
<dbReference type="PROSITE" id="PS50995">
    <property type="entry name" value="HTH_MARR_2"/>
    <property type="match status" value="1"/>
</dbReference>
<keyword evidence="3" id="KW-0804">Transcription</keyword>
<accession>A0ABS7XQ89</accession>
<evidence type="ECO:0000313" key="6">
    <source>
        <dbReference type="Proteomes" id="UP001198901"/>
    </source>
</evidence>
<dbReference type="Pfam" id="PF01047">
    <property type="entry name" value="MarR"/>
    <property type="match status" value="1"/>
</dbReference>
<evidence type="ECO:0000256" key="3">
    <source>
        <dbReference type="ARBA" id="ARBA00023163"/>
    </source>
</evidence>
<evidence type="ECO:0000256" key="2">
    <source>
        <dbReference type="ARBA" id="ARBA00023125"/>
    </source>
</evidence>
<evidence type="ECO:0000259" key="4">
    <source>
        <dbReference type="PROSITE" id="PS50995"/>
    </source>
</evidence>
<dbReference type="PANTHER" id="PTHR42756">
    <property type="entry name" value="TRANSCRIPTIONAL REGULATOR, MARR"/>
    <property type="match status" value="1"/>
</dbReference>
<protein>
    <submittedName>
        <fullName evidence="5">MarR family transcriptional regulator</fullName>
    </submittedName>
</protein>
<dbReference type="InterPro" id="IPR036390">
    <property type="entry name" value="WH_DNA-bd_sf"/>
</dbReference>
<dbReference type="PANTHER" id="PTHR42756:SF1">
    <property type="entry name" value="TRANSCRIPTIONAL REPRESSOR OF EMRAB OPERON"/>
    <property type="match status" value="1"/>
</dbReference>
<sequence length="153" mass="17418">MKEKTIDYILRTTWLAVNKMYNEEASKFGTTMATGFALLSIDPDKGTASTSLGPKMGMEATSLSRTLKTMEEKGLIERKPNPEDGRGVLIHLTEFGREKRQYSKERVLIFNDAIRGNITSEQLQNFYEVAEVINNMISNKKIYTKNEQTLNNE</sequence>
<name>A0ABS7XQ89_9FLAO</name>
<proteinExistence type="predicted"/>
<dbReference type="SUPFAM" id="SSF46785">
    <property type="entry name" value="Winged helix' DNA-binding domain"/>
    <property type="match status" value="1"/>
</dbReference>